<organism evidence="9 10">
    <name type="scientific">Oryzias melastigma</name>
    <name type="common">Marine medaka</name>
    <dbReference type="NCBI Taxonomy" id="30732"/>
    <lineage>
        <taxon>Eukaryota</taxon>
        <taxon>Metazoa</taxon>
        <taxon>Chordata</taxon>
        <taxon>Craniata</taxon>
        <taxon>Vertebrata</taxon>
        <taxon>Euteleostomi</taxon>
        <taxon>Actinopterygii</taxon>
        <taxon>Neopterygii</taxon>
        <taxon>Teleostei</taxon>
        <taxon>Neoteleostei</taxon>
        <taxon>Acanthomorphata</taxon>
        <taxon>Ovalentaria</taxon>
        <taxon>Atherinomorphae</taxon>
        <taxon>Beloniformes</taxon>
        <taxon>Adrianichthyidae</taxon>
        <taxon>Oryziinae</taxon>
        <taxon>Oryzias</taxon>
    </lineage>
</organism>
<dbReference type="GO" id="GO:0008270">
    <property type="term" value="F:zinc ion binding"/>
    <property type="evidence" value="ECO:0007669"/>
    <property type="project" value="UniProtKB-KW"/>
</dbReference>
<dbReference type="GO" id="GO:0043565">
    <property type="term" value="F:sequence-specific DNA binding"/>
    <property type="evidence" value="ECO:0007669"/>
    <property type="project" value="UniProtKB-UniRule"/>
</dbReference>
<dbReference type="GeneTree" id="ENSGT01060000250681"/>
<dbReference type="GO" id="GO:0005654">
    <property type="term" value="C:nucleoplasm"/>
    <property type="evidence" value="ECO:0007669"/>
    <property type="project" value="UniProtKB-SubCell"/>
</dbReference>
<dbReference type="InterPro" id="IPR038441">
    <property type="entry name" value="THAP_Znf_sf"/>
</dbReference>
<keyword evidence="2 5" id="KW-0863">Zinc-finger</keyword>
<comment type="similarity">
    <text evidence="6">Belongs to the THAP1 family.</text>
</comment>
<evidence type="ECO:0000256" key="7">
    <source>
        <dbReference type="SAM" id="MobiDB-lite"/>
    </source>
</evidence>
<dbReference type="SMART" id="SM00980">
    <property type="entry name" value="THAP"/>
    <property type="match status" value="1"/>
</dbReference>
<keyword evidence="10" id="KW-1185">Reference proteome</keyword>
<evidence type="ECO:0000259" key="8">
    <source>
        <dbReference type="PROSITE" id="PS50950"/>
    </source>
</evidence>
<evidence type="ECO:0000256" key="1">
    <source>
        <dbReference type="ARBA" id="ARBA00022723"/>
    </source>
</evidence>
<evidence type="ECO:0000256" key="3">
    <source>
        <dbReference type="ARBA" id="ARBA00022833"/>
    </source>
</evidence>
<proteinExistence type="inferred from homology"/>
<dbReference type="InterPro" id="IPR026516">
    <property type="entry name" value="THAP1/10"/>
</dbReference>
<evidence type="ECO:0000256" key="5">
    <source>
        <dbReference type="PROSITE-ProRule" id="PRU00309"/>
    </source>
</evidence>
<reference evidence="9" key="2">
    <citation type="submission" date="2025-09" db="UniProtKB">
        <authorList>
            <consortium name="Ensembl"/>
        </authorList>
    </citation>
    <scope>IDENTIFICATION</scope>
</reference>
<dbReference type="Pfam" id="PF05485">
    <property type="entry name" value="THAP"/>
    <property type="match status" value="1"/>
</dbReference>
<dbReference type="GO" id="GO:0001935">
    <property type="term" value="P:endothelial cell proliferation"/>
    <property type="evidence" value="ECO:0007669"/>
    <property type="project" value="UniProtKB-UniRule"/>
</dbReference>
<keyword evidence="6" id="KW-0805">Transcription regulation</keyword>
<name>A0A3B3BPM3_ORYME</name>
<keyword evidence="1" id="KW-0479">Metal-binding</keyword>
<protein>
    <recommendedName>
        <fullName evidence="6">THAP domain-containing protein 1</fullName>
    </recommendedName>
</protein>
<comment type="function">
    <text evidence="6">DNA-binding transcription regulator that regulates endothelial cell proliferation and G1/S cell-cycle progression. Specifically binds the 5'-[AT]NTNN[GT]GGCA[AGT]-3' core DNA sequence and acts by modulating expression of pRB-E2F cell-cycle target genes.</text>
</comment>
<evidence type="ECO:0000256" key="6">
    <source>
        <dbReference type="RuleBase" id="RU369073"/>
    </source>
</evidence>
<feature type="domain" description="THAP-type" evidence="8">
    <location>
        <begin position="1"/>
        <end position="87"/>
    </location>
</feature>
<dbReference type="Proteomes" id="UP000261560">
    <property type="component" value="Unplaced"/>
</dbReference>
<keyword evidence="6" id="KW-0539">Nucleus</keyword>
<dbReference type="PaxDb" id="30732-ENSOMEP00000007561"/>
<evidence type="ECO:0000313" key="9">
    <source>
        <dbReference type="Ensembl" id="ENSOMEP00000007561.1"/>
    </source>
</evidence>
<dbReference type="PANTHER" id="PTHR46600">
    <property type="entry name" value="THAP DOMAIN-CONTAINING"/>
    <property type="match status" value="1"/>
</dbReference>
<feature type="region of interest" description="Disordered" evidence="7">
    <location>
        <begin position="144"/>
        <end position="183"/>
    </location>
</feature>
<keyword evidence="6" id="KW-0131">Cell cycle</keyword>
<keyword evidence="3" id="KW-0862">Zinc</keyword>
<dbReference type="PANTHER" id="PTHR46600:SF11">
    <property type="entry name" value="THAP DOMAIN-CONTAINING PROTEIN 10"/>
    <property type="match status" value="1"/>
</dbReference>
<dbReference type="SUPFAM" id="SSF57716">
    <property type="entry name" value="Glucocorticoid receptor-like (DNA-binding domain)"/>
    <property type="match status" value="1"/>
</dbReference>
<keyword evidence="4 5" id="KW-0238">DNA-binding</keyword>
<evidence type="ECO:0000313" key="10">
    <source>
        <dbReference type="Proteomes" id="UP000261560"/>
    </source>
</evidence>
<keyword evidence="6" id="KW-0175">Coiled coil</keyword>
<feature type="compositionally biased region" description="Low complexity" evidence="7">
    <location>
        <begin position="169"/>
        <end position="183"/>
    </location>
</feature>
<dbReference type="Ensembl" id="ENSOMET00000003887.1">
    <property type="protein sequence ID" value="ENSOMEP00000007561.1"/>
    <property type="gene ID" value="ENSOMEG00000008681.1"/>
</dbReference>
<accession>A0A3B3BPM3</accession>
<evidence type="ECO:0000256" key="2">
    <source>
        <dbReference type="ARBA" id="ARBA00022771"/>
    </source>
</evidence>
<sequence>MGKRCVVMFCRNSLDTGHSVHVFPKNPVLRRQWSRFVEVKRANFKLTENSVIFGAHFEKECMRNALQTAMGYSVKTLLFPDAVPTIQPAPTEEQMVRQGGLASQNDPPDSQCDPAPAMFQPLRNLLSPACQSSHSVQSVFHRQHHQTLTLRTTRLTSPLQRPERRKQISQKSKFSSQKINFMM</sequence>
<dbReference type="PROSITE" id="PS50950">
    <property type="entry name" value="ZF_THAP"/>
    <property type="match status" value="1"/>
</dbReference>
<reference evidence="9" key="1">
    <citation type="submission" date="2025-08" db="UniProtKB">
        <authorList>
            <consortium name="Ensembl"/>
        </authorList>
    </citation>
    <scope>IDENTIFICATION</scope>
</reference>
<dbReference type="AlphaFoldDB" id="A0A3B3BPM3"/>
<dbReference type="SMART" id="SM00692">
    <property type="entry name" value="DM3"/>
    <property type="match status" value="1"/>
</dbReference>
<comment type="subcellular location">
    <subcellularLocation>
        <location evidence="6">Nucleus</location>
        <location evidence="6">Nucleoplasm</location>
    </subcellularLocation>
</comment>
<dbReference type="GO" id="GO:0003700">
    <property type="term" value="F:DNA-binding transcription factor activity"/>
    <property type="evidence" value="ECO:0007669"/>
    <property type="project" value="UniProtKB-UniRule"/>
</dbReference>
<dbReference type="InterPro" id="IPR006612">
    <property type="entry name" value="THAP_Znf"/>
</dbReference>
<evidence type="ECO:0000256" key="4">
    <source>
        <dbReference type="ARBA" id="ARBA00023125"/>
    </source>
</evidence>
<dbReference type="Gene3D" id="6.20.210.20">
    <property type="entry name" value="THAP domain"/>
    <property type="match status" value="1"/>
</dbReference>
<feature type="compositionally biased region" description="Low complexity" evidence="7">
    <location>
        <begin position="146"/>
        <end position="156"/>
    </location>
</feature>
<keyword evidence="6" id="KW-0804">Transcription</keyword>